<dbReference type="InterPro" id="IPR003959">
    <property type="entry name" value="ATPase_AAA_core"/>
</dbReference>
<dbReference type="CDD" id="cd00267">
    <property type="entry name" value="ABC_ATPase"/>
    <property type="match status" value="1"/>
</dbReference>
<evidence type="ECO:0000256" key="4">
    <source>
        <dbReference type="ARBA" id="ARBA00022496"/>
    </source>
</evidence>
<dbReference type="SUPFAM" id="SSF52540">
    <property type="entry name" value="P-loop containing nucleoside triphosphate hydrolases"/>
    <property type="match status" value="1"/>
</dbReference>
<dbReference type="InterPro" id="IPR038729">
    <property type="entry name" value="Rad50/SbcC_AAA"/>
</dbReference>
<keyword evidence="10" id="KW-1185">Reference proteome</keyword>
<dbReference type="eggNOG" id="COG3910">
    <property type="taxonomic scope" value="Bacteria"/>
</dbReference>
<dbReference type="SMART" id="SM00382">
    <property type="entry name" value="AAA"/>
    <property type="match status" value="1"/>
</dbReference>
<organism evidence="9 10">
    <name type="scientific">Corynebacterium lipophiloflavum (strain ATCC 700352 / DSM 44291 / CCUG 37336 / JCM 10383 / DMMZ 1944)</name>
    <dbReference type="NCBI Taxonomy" id="525263"/>
    <lineage>
        <taxon>Bacteria</taxon>
        <taxon>Bacillati</taxon>
        <taxon>Actinomycetota</taxon>
        <taxon>Actinomycetes</taxon>
        <taxon>Mycobacteriales</taxon>
        <taxon>Corynebacteriaceae</taxon>
        <taxon>Corynebacterium</taxon>
    </lineage>
</organism>
<gene>
    <name evidence="9" type="ORF">HMPREF0298_0843</name>
</gene>
<name>C0XQX3_CORLD</name>
<dbReference type="PANTHER" id="PTHR42771">
    <property type="entry name" value="IRON(3+)-HYDROXAMATE IMPORT ATP-BINDING PROTEIN FHUC"/>
    <property type="match status" value="1"/>
</dbReference>
<comment type="subcellular location">
    <subcellularLocation>
        <location evidence="1">Cell membrane</location>
        <topology evidence="1">Peripheral membrane protein</topology>
    </subcellularLocation>
</comment>
<accession>C0XQX3</accession>
<dbReference type="InterPro" id="IPR003593">
    <property type="entry name" value="AAA+_ATPase"/>
</dbReference>
<evidence type="ECO:0000256" key="2">
    <source>
        <dbReference type="ARBA" id="ARBA00022448"/>
    </source>
</evidence>
<keyword evidence="4" id="KW-0410">Iron transport</keyword>
<dbReference type="Pfam" id="PF13476">
    <property type="entry name" value="AAA_23"/>
    <property type="match status" value="1"/>
</dbReference>
<evidence type="ECO:0000313" key="10">
    <source>
        <dbReference type="Proteomes" id="UP000006196"/>
    </source>
</evidence>
<dbReference type="HOGENOM" id="CLU_079631_0_1_11"/>
<dbReference type="InterPro" id="IPR027417">
    <property type="entry name" value="P-loop_NTPase"/>
</dbReference>
<dbReference type="PANTHER" id="PTHR42771:SF2">
    <property type="entry name" value="IRON(3+)-HYDROXAMATE IMPORT ATP-BINDING PROTEIN FHUC"/>
    <property type="match status" value="1"/>
</dbReference>
<evidence type="ECO:0000256" key="1">
    <source>
        <dbReference type="ARBA" id="ARBA00004202"/>
    </source>
</evidence>
<feature type="domain" description="AAA+ ATPase" evidence="8">
    <location>
        <begin position="36"/>
        <end position="203"/>
    </location>
</feature>
<evidence type="ECO:0000256" key="3">
    <source>
        <dbReference type="ARBA" id="ARBA00022475"/>
    </source>
</evidence>
<dbReference type="Pfam" id="PF13304">
    <property type="entry name" value="AAA_21"/>
    <property type="match status" value="1"/>
</dbReference>
<dbReference type="Gene3D" id="3.40.50.300">
    <property type="entry name" value="P-loop containing nucleotide triphosphate hydrolases"/>
    <property type="match status" value="2"/>
</dbReference>
<dbReference type="Proteomes" id="UP000006196">
    <property type="component" value="Unassembled WGS sequence"/>
</dbReference>
<evidence type="ECO:0000256" key="7">
    <source>
        <dbReference type="ARBA" id="ARBA00023136"/>
    </source>
</evidence>
<comment type="caution">
    <text evidence="9">The sequence shown here is derived from an EMBL/GenBank/DDBJ whole genome shotgun (WGS) entry which is preliminary data.</text>
</comment>
<evidence type="ECO:0000256" key="6">
    <source>
        <dbReference type="ARBA" id="ARBA00023065"/>
    </source>
</evidence>
<sequence>MGAMFVDKVRVASNPGGYLSTLAVVRSLIDAPVQLTSPITIFTGDNGAGKSTLIEAIAVAVGANPEGGSRNARFSTVATSVSSLWRHLVITRSLNPKDVYFLRGETYAQLADYHASLALDPLAHITRLSHGQGLMHIFRERCGPDSLLILDEPEDGLSMFAQLELLGIMYHLAATGAQIIMSTHSPVLLGIPGANLREVGPEGITSVVFDETESVRAWEEFITDPVGTAQFMVQP</sequence>
<dbReference type="GO" id="GO:0016887">
    <property type="term" value="F:ATP hydrolysis activity"/>
    <property type="evidence" value="ECO:0007669"/>
    <property type="project" value="InterPro"/>
</dbReference>
<dbReference type="EMBL" id="ACHJ01000079">
    <property type="protein sequence ID" value="EEI17322.1"/>
    <property type="molecule type" value="Genomic_DNA"/>
</dbReference>
<dbReference type="GO" id="GO:0006826">
    <property type="term" value="P:iron ion transport"/>
    <property type="evidence" value="ECO:0007669"/>
    <property type="project" value="UniProtKB-KW"/>
</dbReference>
<dbReference type="GO" id="GO:0006302">
    <property type="term" value="P:double-strand break repair"/>
    <property type="evidence" value="ECO:0007669"/>
    <property type="project" value="InterPro"/>
</dbReference>
<evidence type="ECO:0000256" key="5">
    <source>
        <dbReference type="ARBA" id="ARBA00023004"/>
    </source>
</evidence>
<keyword evidence="2" id="KW-0813">Transport</keyword>
<reference evidence="9" key="1">
    <citation type="submission" date="2009-01" db="EMBL/GenBank/DDBJ databases">
        <authorList>
            <person name="Qin X."/>
            <person name="Bachman B."/>
            <person name="Battles P."/>
            <person name="Bell A."/>
            <person name="Bess C."/>
            <person name="Bickham C."/>
            <person name="Chaboub L."/>
            <person name="Chen D."/>
            <person name="Coyle M."/>
            <person name="Deiros D.R."/>
            <person name="Dinh H."/>
            <person name="Forbes L."/>
            <person name="Fowler G."/>
            <person name="Francisco L."/>
            <person name="Fu Q."/>
            <person name="Gubbala S."/>
            <person name="Hale W."/>
            <person name="Han Y."/>
            <person name="Hemphill L."/>
            <person name="Highlander S.K."/>
            <person name="Hirani K."/>
            <person name="Hogues M."/>
            <person name="Jackson L."/>
            <person name="Jakkamsetti A."/>
            <person name="Javaid M."/>
            <person name="Jiang H."/>
            <person name="Korchina V."/>
            <person name="Kovar C."/>
            <person name="Lara F."/>
            <person name="Lee S."/>
            <person name="Mata R."/>
            <person name="Mathew T."/>
            <person name="Moen C."/>
            <person name="Morales K."/>
            <person name="Munidasa M."/>
            <person name="Nazareth L."/>
            <person name="Ngo R."/>
            <person name="Nguyen L."/>
            <person name="Okwuonu G."/>
            <person name="Ongeri F."/>
            <person name="Patil S."/>
            <person name="Petrosino J."/>
            <person name="Pham C."/>
            <person name="Pham P."/>
            <person name="Pu L.-L."/>
            <person name="Puazo M."/>
            <person name="Raj R."/>
            <person name="Reid J."/>
            <person name="Rouhana J."/>
            <person name="Saada N."/>
            <person name="Shang Y."/>
            <person name="Simmons D."/>
            <person name="Thornton R."/>
            <person name="Warren J."/>
            <person name="Weissenberger G."/>
            <person name="Zhang J."/>
            <person name="Zhang L."/>
            <person name="Zhou C."/>
            <person name="Zhu D."/>
            <person name="Muzny D."/>
            <person name="Worley K."/>
            <person name="Gibbs R."/>
        </authorList>
    </citation>
    <scope>NUCLEOTIDE SEQUENCE [LARGE SCALE GENOMIC DNA]</scope>
    <source>
        <strain evidence="9">DSM 44291</strain>
    </source>
</reference>
<keyword evidence="7" id="KW-0472">Membrane</keyword>
<dbReference type="AlphaFoldDB" id="C0XQX3"/>
<dbReference type="GO" id="GO:0005886">
    <property type="term" value="C:plasma membrane"/>
    <property type="evidence" value="ECO:0007669"/>
    <property type="project" value="UniProtKB-SubCell"/>
</dbReference>
<keyword evidence="5" id="KW-0408">Iron</keyword>
<evidence type="ECO:0000259" key="8">
    <source>
        <dbReference type="SMART" id="SM00382"/>
    </source>
</evidence>
<keyword evidence="6" id="KW-0406">Ion transport</keyword>
<protein>
    <recommendedName>
        <fullName evidence="8">AAA+ ATPase domain-containing protein</fullName>
    </recommendedName>
</protein>
<dbReference type="GO" id="GO:0005524">
    <property type="term" value="F:ATP binding"/>
    <property type="evidence" value="ECO:0007669"/>
    <property type="project" value="InterPro"/>
</dbReference>
<dbReference type="STRING" id="525263.HMPREF0298_0843"/>
<proteinExistence type="predicted"/>
<evidence type="ECO:0000313" key="9">
    <source>
        <dbReference type="EMBL" id="EEI17322.1"/>
    </source>
</evidence>
<dbReference type="InterPro" id="IPR051535">
    <property type="entry name" value="Siderophore_ABC-ATPase"/>
</dbReference>
<keyword evidence="3" id="KW-1003">Cell membrane</keyword>